<dbReference type="Pfam" id="PF00254">
    <property type="entry name" value="FKBP_C"/>
    <property type="match status" value="1"/>
</dbReference>
<evidence type="ECO:0000259" key="8">
    <source>
        <dbReference type="PROSITE" id="PS50059"/>
    </source>
</evidence>
<dbReference type="SUPFAM" id="SSF109998">
    <property type="entry name" value="Triger factor/SurA peptide-binding domain-like"/>
    <property type="match status" value="1"/>
</dbReference>
<name>A0A6J6NEM3_9ZZZZ</name>
<proteinExistence type="inferred from homology"/>
<dbReference type="GO" id="GO:0043335">
    <property type="term" value="P:protein unfolding"/>
    <property type="evidence" value="ECO:0007669"/>
    <property type="project" value="TreeGrafter"/>
</dbReference>
<evidence type="ECO:0000256" key="6">
    <source>
        <dbReference type="ARBA" id="ARBA00023235"/>
    </source>
</evidence>
<dbReference type="Gene3D" id="3.30.70.1050">
    <property type="entry name" value="Trigger factor ribosome-binding domain"/>
    <property type="match status" value="1"/>
</dbReference>
<dbReference type="SUPFAM" id="SSF102735">
    <property type="entry name" value="Trigger factor ribosome-binding domain"/>
    <property type="match status" value="1"/>
</dbReference>
<evidence type="ECO:0000256" key="5">
    <source>
        <dbReference type="ARBA" id="ARBA00023186"/>
    </source>
</evidence>
<dbReference type="PIRSF" id="PIRSF003095">
    <property type="entry name" value="Trigger_factor"/>
    <property type="match status" value="1"/>
</dbReference>
<dbReference type="GO" id="GO:0043022">
    <property type="term" value="F:ribosome binding"/>
    <property type="evidence" value="ECO:0007669"/>
    <property type="project" value="TreeGrafter"/>
</dbReference>
<dbReference type="GO" id="GO:0051083">
    <property type="term" value="P:'de novo' cotranslational protein folding"/>
    <property type="evidence" value="ECO:0007669"/>
    <property type="project" value="TreeGrafter"/>
</dbReference>
<dbReference type="Pfam" id="PF05697">
    <property type="entry name" value="Trigger_N"/>
    <property type="match status" value="1"/>
</dbReference>
<dbReference type="HAMAP" id="MF_00303">
    <property type="entry name" value="Trigger_factor_Tig"/>
    <property type="match status" value="1"/>
</dbReference>
<dbReference type="InterPro" id="IPR005215">
    <property type="entry name" value="Trig_fac"/>
</dbReference>
<evidence type="ECO:0000256" key="2">
    <source>
        <dbReference type="ARBA" id="ARBA00005464"/>
    </source>
</evidence>
<dbReference type="InterPro" id="IPR008881">
    <property type="entry name" value="Trigger_fac_ribosome-bd_bac"/>
</dbReference>
<dbReference type="PROSITE" id="PS50059">
    <property type="entry name" value="FKBP_PPIASE"/>
    <property type="match status" value="1"/>
</dbReference>
<dbReference type="GO" id="GO:0015031">
    <property type="term" value="P:protein transport"/>
    <property type="evidence" value="ECO:0007669"/>
    <property type="project" value="InterPro"/>
</dbReference>
<dbReference type="Gene3D" id="1.10.3120.10">
    <property type="entry name" value="Trigger factor, C-terminal domain"/>
    <property type="match status" value="1"/>
</dbReference>
<sequence>MKTTVERIKPTRVKLVIEASPVDMKPSLDHAYEHIAQEVNIPGFRKGKVPPAILEKRVGKPAIMAHAINDGLDRIYREAVEQNNLRVLGQPKADIKKTPDENTWDGDLVIEIEVEVRPEIKLIDYKNLKVKVADIKVEAKEVDAELDTLRSRFGTLKTVDRPAKKGDFTTIDLAASIDGKVIDEAQGISYEVGSGNLLDGIDEALDTLTAGESTTFKSKLVGGDKAGEESEISVTLTAVKERELPKADDAFAQMASEFDSLKELKDDIEKQLKESKVYNQGLEARDKLTDLLVEKIAVAVSDELVEADVNRHLEGEGRLEDKEHRAEVTGQSEKSFKVQMILDEIALAENVKVNEQELMQYLVQASQSYGMDPNEFIKIIDQNGQIPSFVAEVARRKALSLVLETTDVSDSKGKVDISTFTKSDAPMADDHAGHDHK</sequence>
<gene>
    <name evidence="9" type="ORF">UFOPK2370_00472</name>
</gene>
<dbReference type="GO" id="GO:0044183">
    <property type="term" value="F:protein folding chaperone"/>
    <property type="evidence" value="ECO:0007669"/>
    <property type="project" value="TreeGrafter"/>
</dbReference>
<feature type="domain" description="PPIase FKBP-type" evidence="8">
    <location>
        <begin position="166"/>
        <end position="212"/>
    </location>
</feature>
<keyword evidence="6" id="KW-0413">Isomerase</keyword>
<evidence type="ECO:0000256" key="1">
    <source>
        <dbReference type="ARBA" id="ARBA00000971"/>
    </source>
</evidence>
<feature type="coiled-coil region" evidence="7">
    <location>
        <begin position="125"/>
        <end position="152"/>
    </location>
</feature>
<protein>
    <recommendedName>
        <fullName evidence="3">peptidylprolyl isomerase</fullName>
        <ecNumber evidence="3">5.2.1.8</ecNumber>
    </recommendedName>
</protein>
<dbReference type="Gene3D" id="3.10.50.40">
    <property type="match status" value="1"/>
</dbReference>
<dbReference type="NCBIfam" id="TIGR00115">
    <property type="entry name" value="tig"/>
    <property type="match status" value="1"/>
</dbReference>
<dbReference type="PANTHER" id="PTHR30560">
    <property type="entry name" value="TRIGGER FACTOR CHAPERONE AND PEPTIDYL-PROLYL CIS/TRANS ISOMERASE"/>
    <property type="match status" value="1"/>
</dbReference>
<keyword evidence="5" id="KW-0143">Chaperone</keyword>
<dbReference type="InterPro" id="IPR027304">
    <property type="entry name" value="Trigger_fact/SurA_dom_sf"/>
</dbReference>
<dbReference type="EMBL" id="CAEZXK010000008">
    <property type="protein sequence ID" value="CAB4683424.1"/>
    <property type="molecule type" value="Genomic_DNA"/>
</dbReference>
<evidence type="ECO:0000313" key="9">
    <source>
        <dbReference type="EMBL" id="CAB4683424.1"/>
    </source>
</evidence>
<reference evidence="9" key="1">
    <citation type="submission" date="2020-05" db="EMBL/GenBank/DDBJ databases">
        <authorList>
            <person name="Chiriac C."/>
            <person name="Salcher M."/>
            <person name="Ghai R."/>
            <person name="Kavagutti S V."/>
        </authorList>
    </citation>
    <scope>NUCLEOTIDE SEQUENCE</scope>
</reference>
<dbReference type="AlphaFoldDB" id="A0A6J6NEM3"/>
<keyword evidence="4" id="KW-0697">Rotamase</keyword>
<evidence type="ECO:0000256" key="4">
    <source>
        <dbReference type="ARBA" id="ARBA00023110"/>
    </source>
</evidence>
<dbReference type="InterPro" id="IPR037041">
    <property type="entry name" value="Trigger_fac_C_sf"/>
</dbReference>
<evidence type="ECO:0000256" key="7">
    <source>
        <dbReference type="SAM" id="Coils"/>
    </source>
</evidence>
<comment type="catalytic activity">
    <reaction evidence="1">
        <text>[protein]-peptidylproline (omega=180) = [protein]-peptidylproline (omega=0)</text>
        <dbReference type="Rhea" id="RHEA:16237"/>
        <dbReference type="Rhea" id="RHEA-COMP:10747"/>
        <dbReference type="Rhea" id="RHEA-COMP:10748"/>
        <dbReference type="ChEBI" id="CHEBI:83833"/>
        <dbReference type="ChEBI" id="CHEBI:83834"/>
        <dbReference type="EC" id="5.2.1.8"/>
    </reaction>
</comment>
<dbReference type="InterPro" id="IPR008880">
    <property type="entry name" value="Trigger_fac_C"/>
</dbReference>
<dbReference type="GO" id="GO:0003755">
    <property type="term" value="F:peptidyl-prolyl cis-trans isomerase activity"/>
    <property type="evidence" value="ECO:0007669"/>
    <property type="project" value="UniProtKB-KW"/>
</dbReference>
<keyword evidence="7" id="KW-0175">Coiled coil</keyword>
<accession>A0A6J6NEM3</accession>
<dbReference type="InterPro" id="IPR046357">
    <property type="entry name" value="PPIase_dom_sf"/>
</dbReference>
<dbReference type="EC" id="5.2.1.8" evidence="3"/>
<dbReference type="SUPFAM" id="SSF54534">
    <property type="entry name" value="FKBP-like"/>
    <property type="match status" value="1"/>
</dbReference>
<dbReference type="PANTHER" id="PTHR30560:SF3">
    <property type="entry name" value="TRIGGER FACTOR-LIKE PROTEIN TIG, CHLOROPLASTIC"/>
    <property type="match status" value="1"/>
</dbReference>
<organism evidence="9">
    <name type="scientific">freshwater metagenome</name>
    <dbReference type="NCBI Taxonomy" id="449393"/>
    <lineage>
        <taxon>unclassified sequences</taxon>
        <taxon>metagenomes</taxon>
        <taxon>ecological metagenomes</taxon>
    </lineage>
</organism>
<dbReference type="Pfam" id="PF05698">
    <property type="entry name" value="Trigger_C"/>
    <property type="match status" value="1"/>
</dbReference>
<dbReference type="InterPro" id="IPR036611">
    <property type="entry name" value="Trigger_fac_ribosome-bd_sf"/>
</dbReference>
<comment type="similarity">
    <text evidence="2">Belongs to the FKBP-type PPIase family. Tig subfamily.</text>
</comment>
<evidence type="ECO:0000256" key="3">
    <source>
        <dbReference type="ARBA" id="ARBA00013194"/>
    </source>
</evidence>
<dbReference type="InterPro" id="IPR001179">
    <property type="entry name" value="PPIase_FKBP_dom"/>
</dbReference>